<evidence type="ECO:0000313" key="7">
    <source>
        <dbReference type="Proteomes" id="UP000095192"/>
    </source>
</evidence>
<accession>A0A1D3CY15</accession>
<evidence type="ECO:0000256" key="4">
    <source>
        <dbReference type="ARBA" id="ARBA00023242"/>
    </source>
</evidence>
<reference evidence="6 7" key="1">
    <citation type="journal article" date="2016" name="BMC Genomics">
        <title>Comparative genomics reveals Cyclospora cayetanensis possesses coccidia-like metabolism and invasion components but unique surface antigens.</title>
        <authorList>
            <person name="Liu S."/>
            <person name="Wang L."/>
            <person name="Zheng H."/>
            <person name="Xu Z."/>
            <person name="Roellig D.M."/>
            <person name="Li N."/>
            <person name="Frace M.A."/>
            <person name="Tang K."/>
            <person name="Arrowood M.J."/>
            <person name="Moss D.M."/>
            <person name="Zhang L."/>
            <person name="Feng Y."/>
            <person name="Xiao L."/>
        </authorList>
    </citation>
    <scope>NUCLEOTIDE SEQUENCE [LARGE SCALE GENOMIC DNA]</scope>
    <source>
        <strain evidence="6 7">CHN_HEN01</strain>
    </source>
</reference>
<comment type="caution">
    <text evidence="6">The sequence shown here is derived from an EMBL/GenBank/DDBJ whole genome shotgun (WGS) entry which is preliminary data.</text>
</comment>
<evidence type="ECO:0008006" key="8">
    <source>
        <dbReference type="Google" id="ProtNLM"/>
    </source>
</evidence>
<dbReference type="GO" id="GO:0032040">
    <property type="term" value="C:small-subunit processome"/>
    <property type="evidence" value="ECO:0007669"/>
    <property type="project" value="InterPro"/>
</dbReference>
<proteinExistence type="inferred from homology"/>
<dbReference type="InParanoid" id="A0A1D3CY15"/>
<keyword evidence="4" id="KW-0539">Nucleus</keyword>
<evidence type="ECO:0000256" key="1">
    <source>
        <dbReference type="ARBA" id="ARBA00004604"/>
    </source>
</evidence>
<gene>
    <name evidence="6" type="ORF">cyc_04767</name>
</gene>
<dbReference type="VEuPathDB" id="ToxoDB:cyc_04767"/>
<comment type="similarity">
    <text evidence="2">Belongs to the UTP11 family.</text>
</comment>
<dbReference type="Proteomes" id="UP000095192">
    <property type="component" value="Unassembled WGS sequence"/>
</dbReference>
<sequence>MAGSLQQLVRKRGYRERGQAAHRTHKHKTLEKKKDWQQRSRRYKQQQQLLQHLSEKARTRNPNEFCCKLLRAHQIGGGADGLKSKNAGLVMLARGDVAAATAARSPAAAAAAAAEVLRTASRSSLVSTRSAKKLQHTKKQLVKAQEKAASGAAALLQLKEQTLRQRVKKQAVTLGQGFVCTQAGRQHLILHTDSEASDSDEAEGNTSQQMQREAAAESMSDSSESDSECRWLELAKKPRQQRIAAMTVVEEMDGEVDSKSEQSESEDDRKEGEAAYKQMHSALLHAQRLRRLQLQLQQQRDNQKPGKRRQVVVKGTDGKEIKTTKWFMERKK</sequence>
<organism evidence="6 7">
    <name type="scientific">Cyclospora cayetanensis</name>
    <dbReference type="NCBI Taxonomy" id="88456"/>
    <lineage>
        <taxon>Eukaryota</taxon>
        <taxon>Sar</taxon>
        <taxon>Alveolata</taxon>
        <taxon>Apicomplexa</taxon>
        <taxon>Conoidasida</taxon>
        <taxon>Coccidia</taxon>
        <taxon>Eucoccidiorida</taxon>
        <taxon>Eimeriorina</taxon>
        <taxon>Eimeriidae</taxon>
        <taxon>Cyclospora</taxon>
    </lineage>
</organism>
<comment type="subcellular location">
    <subcellularLocation>
        <location evidence="1">Nucleus</location>
        <location evidence="1">Nucleolus</location>
    </subcellularLocation>
</comment>
<feature type="compositionally biased region" description="Basic and acidic residues" evidence="5">
    <location>
        <begin position="256"/>
        <end position="274"/>
    </location>
</feature>
<evidence type="ECO:0000256" key="3">
    <source>
        <dbReference type="ARBA" id="ARBA00022552"/>
    </source>
</evidence>
<feature type="region of interest" description="Disordered" evidence="5">
    <location>
        <begin position="1"/>
        <end position="44"/>
    </location>
</feature>
<keyword evidence="7" id="KW-1185">Reference proteome</keyword>
<dbReference type="Pfam" id="PF03998">
    <property type="entry name" value="Utp11"/>
    <property type="match status" value="1"/>
</dbReference>
<keyword evidence="3" id="KW-0698">rRNA processing</keyword>
<dbReference type="PANTHER" id="PTHR12838:SF0">
    <property type="entry name" value="U3 SMALL NUCLEOLAR RNA-ASSOCIATED PROTEIN 11-RELATED"/>
    <property type="match status" value="1"/>
</dbReference>
<feature type="region of interest" description="Disordered" evidence="5">
    <location>
        <begin position="296"/>
        <end position="317"/>
    </location>
</feature>
<feature type="region of interest" description="Disordered" evidence="5">
    <location>
        <begin position="251"/>
        <end position="276"/>
    </location>
</feature>
<feature type="region of interest" description="Disordered" evidence="5">
    <location>
        <begin position="193"/>
        <end position="229"/>
    </location>
</feature>
<protein>
    <recommendedName>
        <fullName evidence="8">U3 small nucleolar RNA-associated protein 11</fullName>
    </recommendedName>
</protein>
<dbReference type="PANTHER" id="PTHR12838">
    <property type="entry name" value="U3 SMALL NUCLEOLAR RNA-ASSOCIATED PROTEIN 11"/>
    <property type="match status" value="1"/>
</dbReference>
<dbReference type="AlphaFoldDB" id="A0A1D3CY15"/>
<dbReference type="InterPro" id="IPR007144">
    <property type="entry name" value="SSU_processome_Utp11"/>
</dbReference>
<feature type="compositionally biased region" description="Basic residues" evidence="5">
    <location>
        <begin position="9"/>
        <end position="31"/>
    </location>
</feature>
<evidence type="ECO:0000256" key="2">
    <source>
        <dbReference type="ARBA" id="ARBA00008105"/>
    </source>
</evidence>
<dbReference type="VEuPathDB" id="ToxoDB:LOC34621252"/>
<name>A0A1D3CY15_9EIME</name>
<evidence type="ECO:0000256" key="5">
    <source>
        <dbReference type="SAM" id="MobiDB-lite"/>
    </source>
</evidence>
<evidence type="ECO:0000313" key="6">
    <source>
        <dbReference type="EMBL" id="OEH76080.1"/>
    </source>
</evidence>
<dbReference type="GO" id="GO:0006364">
    <property type="term" value="P:rRNA processing"/>
    <property type="evidence" value="ECO:0007669"/>
    <property type="project" value="UniProtKB-KW"/>
</dbReference>
<dbReference type="EMBL" id="JROU02001539">
    <property type="protein sequence ID" value="OEH76080.1"/>
    <property type="molecule type" value="Genomic_DNA"/>
</dbReference>